<evidence type="ECO:0000313" key="2">
    <source>
        <dbReference type="WBParaSite" id="PgE296_g001_t01"/>
    </source>
</evidence>
<protein>
    <submittedName>
        <fullName evidence="2">Uncharacterized protein</fullName>
    </submittedName>
</protein>
<accession>A0A915A3D7</accession>
<dbReference type="Proteomes" id="UP000887569">
    <property type="component" value="Unplaced"/>
</dbReference>
<dbReference type="AlphaFoldDB" id="A0A915A3D7"/>
<organism evidence="1 2">
    <name type="scientific">Parascaris univalens</name>
    <name type="common">Nematode worm</name>
    <dbReference type="NCBI Taxonomy" id="6257"/>
    <lineage>
        <taxon>Eukaryota</taxon>
        <taxon>Metazoa</taxon>
        <taxon>Ecdysozoa</taxon>
        <taxon>Nematoda</taxon>
        <taxon>Chromadorea</taxon>
        <taxon>Rhabditida</taxon>
        <taxon>Spirurina</taxon>
        <taxon>Ascaridomorpha</taxon>
        <taxon>Ascaridoidea</taxon>
        <taxon>Ascarididae</taxon>
        <taxon>Parascaris</taxon>
    </lineage>
</organism>
<evidence type="ECO:0000313" key="1">
    <source>
        <dbReference type="Proteomes" id="UP000887569"/>
    </source>
</evidence>
<sequence length="238" mass="26892">MWTPIVNTCRVKTYLLNRTDINASAAVKDLITEYRRLDNLKHDNLMVEDSNVIQALPQFRTNRIASSRTNTEPSLRRSEIRQRQEGHPYLRNDRSSQRYTTGWLYYGHHVGSTQACTSSGNANSQTTHALSAEAEVTKKFTAPAIGDSTTRGPTKDASAISWTVFSALRRRWMRNNARSSSPRYRRILSSIPSGHIIGYHSHIKGFVEAARTACPLSAMKQVELQRGLSRRLRMVSTA</sequence>
<proteinExistence type="predicted"/>
<dbReference type="WBParaSite" id="PgE296_g001_t01">
    <property type="protein sequence ID" value="PgE296_g001_t01"/>
    <property type="gene ID" value="PgE296_g001"/>
</dbReference>
<name>A0A915A3D7_PARUN</name>
<keyword evidence="1" id="KW-1185">Reference proteome</keyword>
<reference evidence="2" key="1">
    <citation type="submission" date="2022-11" db="UniProtKB">
        <authorList>
            <consortium name="WormBaseParasite"/>
        </authorList>
    </citation>
    <scope>IDENTIFICATION</scope>
</reference>